<organism evidence="1 2">
    <name type="scientific">Cichorium intybus</name>
    <name type="common">Chicory</name>
    <dbReference type="NCBI Taxonomy" id="13427"/>
    <lineage>
        <taxon>Eukaryota</taxon>
        <taxon>Viridiplantae</taxon>
        <taxon>Streptophyta</taxon>
        <taxon>Embryophyta</taxon>
        <taxon>Tracheophyta</taxon>
        <taxon>Spermatophyta</taxon>
        <taxon>Magnoliopsida</taxon>
        <taxon>eudicotyledons</taxon>
        <taxon>Gunneridae</taxon>
        <taxon>Pentapetalae</taxon>
        <taxon>asterids</taxon>
        <taxon>campanulids</taxon>
        <taxon>Asterales</taxon>
        <taxon>Asteraceae</taxon>
        <taxon>Cichorioideae</taxon>
        <taxon>Cichorieae</taxon>
        <taxon>Cichoriinae</taxon>
        <taxon>Cichorium</taxon>
    </lineage>
</organism>
<protein>
    <submittedName>
        <fullName evidence="1">Uncharacterized protein</fullName>
    </submittedName>
</protein>
<sequence>MVSEKIEPLALAVDKLKGFAKSTQEFTNGVLHNIGLSRRRHPIEILKRLQREAFSDIMKLRDRQDKVERILSFKSSKVSPLDEATTRVKGEIQVLGLLLMIDRIHEENQDAIRKTGIKPGINSKFTFETTIRDKNTLKAEFVASNKGQIDALSTPLSLGKVIFDAKINEWCSLTTVLLGAKCSDLQTHSITSGPPLLNQQIGSGVSLTVKKSNVIASLAQFIESKNTHWLTTFGQVVYQLSGSTKVLLLGLHQMPKFLGQDAFLDPIGLPIGIFRRGRVDRGASFGSTALVLESSLDSSTRVGGWVEMDRSSDTDAPLKWGVSVSDLPEDDFGWGLRVGGSAFERFEAEVFSKMNLGEKFLLEPSVLFVVDGSSKLPALMLKSSWSF</sequence>
<dbReference type="Proteomes" id="UP001055811">
    <property type="component" value="Linkage Group LG02"/>
</dbReference>
<evidence type="ECO:0000313" key="2">
    <source>
        <dbReference type="Proteomes" id="UP001055811"/>
    </source>
</evidence>
<evidence type="ECO:0000313" key="1">
    <source>
        <dbReference type="EMBL" id="KAI3778517.1"/>
    </source>
</evidence>
<comment type="caution">
    <text evidence="1">The sequence shown here is derived from an EMBL/GenBank/DDBJ whole genome shotgun (WGS) entry which is preliminary data.</text>
</comment>
<accession>A0ACB9G518</accession>
<reference evidence="1 2" key="2">
    <citation type="journal article" date="2022" name="Mol. Ecol. Resour.">
        <title>The genomes of chicory, endive, great burdock and yacon provide insights into Asteraceae paleo-polyploidization history and plant inulin production.</title>
        <authorList>
            <person name="Fan W."/>
            <person name="Wang S."/>
            <person name="Wang H."/>
            <person name="Wang A."/>
            <person name="Jiang F."/>
            <person name="Liu H."/>
            <person name="Zhao H."/>
            <person name="Xu D."/>
            <person name="Zhang Y."/>
        </authorList>
    </citation>
    <scope>NUCLEOTIDE SEQUENCE [LARGE SCALE GENOMIC DNA]</scope>
    <source>
        <strain evidence="2">cv. Punajuju</strain>
        <tissue evidence="1">Leaves</tissue>
    </source>
</reference>
<keyword evidence="2" id="KW-1185">Reference proteome</keyword>
<gene>
    <name evidence="1" type="ORF">L2E82_07877</name>
</gene>
<reference evidence="2" key="1">
    <citation type="journal article" date="2022" name="Mol. Ecol. Resour.">
        <title>The genomes of chicory, endive, great burdock and yacon provide insights into Asteraceae palaeo-polyploidization history and plant inulin production.</title>
        <authorList>
            <person name="Fan W."/>
            <person name="Wang S."/>
            <person name="Wang H."/>
            <person name="Wang A."/>
            <person name="Jiang F."/>
            <person name="Liu H."/>
            <person name="Zhao H."/>
            <person name="Xu D."/>
            <person name="Zhang Y."/>
        </authorList>
    </citation>
    <scope>NUCLEOTIDE SEQUENCE [LARGE SCALE GENOMIC DNA]</scope>
    <source>
        <strain evidence="2">cv. Punajuju</strain>
    </source>
</reference>
<dbReference type="EMBL" id="CM042010">
    <property type="protein sequence ID" value="KAI3778517.1"/>
    <property type="molecule type" value="Genomic_DNA"/>
</dbReference>
<name>A0ACB9G518_CICIN</name>
<proteinExistence type="predicted"/>